<organism evidence="1 2">
    <name type="scientific">Methanothermobacter thermautotrophicus</name>
    <name type="common">Methanobacterium thermoformicicum</name>
    <dbReference type="NCBI Taxonomy" id="145262"/>
    <lineage>
        <taxon>Archaea</taxon>
        <taxon>Methanobacteriati</taxon>
        <taxon>Methanobacteriota</taxon>
        <taxon>Methanomada group</taxon>
        <taxon>Methanobacteria</taxon>
        <taxon>Methanobacteriales</taxon>
        <taxon>Methanobacteriaceae</taxon>
        <taxon>Methanothermobacter</taxon>
    </lineage>
</organism>
<protein>
    <submittedName>
        <fullName evidence="1">Uncharacterized protein</fullName>
    </submittedName>
</protein>
<evidence type="ECO:0000313" key="1">
    <source>
        <dbReference type="EMBL" id="MBE2900793.1"/>
    </source>
</evidence>
<reference evidence="1" key="1">
    <citation type="submission" date="2018-06" db="EMBL/GenBank/DDBJ databases">
        <title>Draft genome sequence of Methanothermobacter thermautotrophicus Strain WHS, a thermophilic, hydrogenotrophic methanogen isolated from Washburn Hot Springs in Yellowstone National Park, USA.</title>
        <authorList>
            <person name="Mckay L.J."/>
            <person name="Klingelsmith K."/>
            <person name="Inskeep W.P."/>
            <person name="Fields M.W."/>
        </authorList>
    </citation>
    <scope>NUCLEOTIDE SEQUENCE</scope>
    <source>
        <strain evidence="1">WHS</strain>
    </source>
</reference>
<sequence>MRSLLAVLILSVVLTVASFSPVFGAASPSATQQLEAEVEPTIAIGAFWANGANNSTIYLLDLLADNQEYSWDGGASGEQVKHSSNVAIDLYVRAAGDLTNGSNTIPLSNLKYADYGASVAKTAFTTSYVMVRENWPAPSQGNELTIPVDLYLLVPFATPPGNYTTTVYHAAVQTGGTAPTSP</sequence>
<dbReference type="RefSeq" id="WP_192962501.1">
    <property type="nucleotide sequence ID" value="NZ_QKOF01000007.1"/>
</dbReference>
<proteinExistence type="predicted"/>
<dbReference type="EMBL" id="QKOF01000007">
    <property type="protein sequence ID" value="MBE2900793.1"/>
    <property type="molecule type" value="Genomic_DNA"/>
</dbReference>
<name>A0A842YSB1_METTF</name>
<gene>
    <name evidence="1" type="ORF">DNK57_08345</name>
</gene>
<dbReference type="OrthoDB" id="81803at2157"/>
<accession>A0A842YSB1</accession>
<comment type="caution">
    <text evidence="1">The sequence shown here is derived from an EMBL/GenBank/DDBJ whole genome shotgun (WGS) entry which is preliminary data.</text>
</comment>
<dbReference type="Proteomes" id="UP000646659">
    <property type="component" value="Unassembled WGS sequence"/>
</dbReference>
<dbReference type="AlphaFoldDB" id="A0A842YSB1"/>
<evidence type="ECO:0000313" key="2">
    <source>
        <dbReference type="Proteomes" id="UP000646659"/>
    </source>
</evidence>